<organism evidence="1 2">
    <name type="scientific">Nitritalea halalkaliphila LW7</name>
    <dbReference type="NCBI Taxonomy" id="1189621"/>
    <lineage>
        <taxon>Bacteria</taxon>
        <taxon>Pseudomonadati</taxon>
        <taxon>Bacteroidota</taxon>
        <taxon>Cytophagia</taxon>
        <taxon>Cytophagales</taxon>
        <taxon>Cyclobacteriaceae</taxon>
        <taxon>Nitritalea</taxon>
    </lineage>
</organism>
<reference evidence="1 2" key="1">
    <citation type="submission" date="2012-05" db="EMBL/GenBank/DDBJ databases">
        <title>Genome sequence of Nitritalea halalkaliphila LW7.</title>
        <authorList>
            <person name="Jangir P.K."/>
            <person name="Singh A."/>
            <person name="Shivaji S."/>
            <person name="Sharma R."/>
        </authorList>
    </citation>
    <scope>NUCLEOTIDE SEQUENCE [LARGE SCALE GENOMIC DNA]</scope>
    <source>
        <strain evidence="1 2">LW7</strain>
    </source>
</reference>
<name>I5BT59_9BACT</name>
<dbReference type="RefSeq" id="WP_009057504.1">
    <property type="nucleotide sequence ID" value="NZ_AJYA01000077.1"/>
</dbReference>
<proteinExistence type="predicted"/>
<dbReference type="Gene3D" id="2.40.160.50">
    <property type="entry name" value="membrane protein fhac: a member of the omp85/tpsb transporter family"/>
    <property type="match status" value="1"/>
</dbReference>
<dbReference type="EMBL" id="AJYA01000077">
    <property type="protein sequence ID" value="EIM72761.1"/>
    <property type="molecule type" value="Genomic_DNA"/>
</dbReference>
<dbReference type="OrthoDB" id="9771071at2"/>
<accession>I5BT59</accession>
<evidence type="ECO:0000313" key="1">
    <source>
        <dbReference type="EMBL" id="EIM72761.1"/>
    </source>
</evidence>
<sequence length="65" mass="7106">MVGFAGLGAVYGQDAAWSGLSDLRFAYGTGLRFRLSQKEKLNLRLDVAHAPGDGFQFYLTFGEAF</sequence>
<dbReference type="AlphaFoldDB" id="I5BT59"/>
<comment type="caution">
    <text evidence="1">The sequence shown here is derived from an EMBL/GenBank/DDBJ whole genome shotgun (WGS) entry which is preliminary data.</text>
</comment>
<gene>
    <name evidence="1" type="ORF">A3SI_19411</name>
</gene>
<dbReference type="STRING" id="1189621.A3SI_19411"/>
<dbReference type="Proteomes" id="UP000005551">
    <property type="component" value="Unassembled WGS sequence"/>
</dbReference>
<evidence type="ECO:0000313" key="2">
    <source>
        <dbReference type="Proteomes" id="UP000005551"/>
    </source>
</evidence>
<protein>
    <submittedName>
        <fullName evidence="1">Outer membrane protein/protective antigen OMA87</fullName>
    </submittedName>
</protein>
<keyword evidence="2" id="KW-1185">Reference proteome</keyword>